<reference evidence="2 3" key="1">
    <citation type="submission" date="2024-06" db="EMBL/GenBank/DDBJ databases">
        <title>Sorghum-associated microbial communities from plants grown in Nebraska, USA.</title>
        <authorList>
            <person name="Schachtman D."/>
        </authorList>
    </citation>
    <scope>NUCLEOTIDE SEQUENCE [LARGE SCALE GENOMIC DNA]</scope>
    <source>
        <strain evidence="2 3">2857</strain>
    </source>
</reference>
<protein>
    <submittedName>
        <fullName evidence="2">Uncharacterized protein</fullName>
    </submittedName>
</protein>
<evidence type="ECO:0000313" key="2">
    <source>
        <dbReference type="EMBL" id="MET4582879.1"/>
    </source>
</evidence>
<name>A0ABV2QPA1_9MICO</name>
<dbReference type="RefSeq" id="WP_354025033.1">
    <property type="nucleotide sequence ID" value="NZ_JBEPSJ010000002.1"/>
</dbReference>
<dbReference type="EMBL" id="JBEPSJ010000002">
    <property type="protein sequence ID" value="MET4582879.1"/>
    <property type="molecule type" value="Genomic_DNA"/>
</dbReference>
<feature type="transmembrane region" description="Helical" evidence="1">
    <location>
        <begin position="89"/>
        <end position="108"/>
    </location>
</feature>
<keyword evidence="1" id="KW-1133">Transmembrane helix</keyword>
<comment type="caution">
    <text evidence="2">The sequence shown here is derived from an EMBL/GenBank/DDBJ whole genome shotgun (WGS) entry which is preliminary data.</text>
</comment>
<dbReference type="Proteomes" id="UP001549257">
    <property type="component" value="Unassembled WGS sequence"/>
</dbReference>
<keyword evidence="3" id="KW-1185">Reference proteome</keyword>
<sequence length="174" mass="18144">MGREGGPPGLPLAQDGPGVNAEWIVRRLASTVPAAHREERLEEWLADLAGCEELGIPPRHIAIGAVASTLAYRPAPTNGYGMTEHTRHALRLVLYVATIVASALWVWVHGTHLSVSGSNVSFAFPGGAVIDVIPVFMVGGAVVGALAAGFGYRSLRLFHAAADATHAATHAVDA</sequence>
<organism evidence="2 3">
    <name type="scientific">Conyzicola nivalis</name>
    <dbReference type="NCBI Taxonomy" id="1477021"/>
    <lineage>
        <taxon>Bacteria</taxon>
        <taxon>Bacillati</taxon>
        <taxon>Actinomycetota</taxon>
        <taxon>Actinomycetes</taxon>
        <taxon>Micrococcales</taxon>
        <taxon>Microbacteriaceae</taxon>
        <taxon>Conyzicola</taxon>
    </lineage>
</organism>
<proteinExistence type="predicted"/>
<keyword evidence="1" id="KW-0472">Membrane</keyword>
<keyword evidence="1" id="KW-0812">Transmembrane</keyword>
<gene>
    <name evidence="2" type="ORF">ABIE21_002389</name>
</gene>
<evidence type="ECO:0000313" key="3">
    <source>
        <dbReference type="Proteomes" id="UP001549257"/>
    </source>
</evidence>
<feature type="transmembrane region" description="Helical" evidence="1">
    <location>
        <begin position="128"/>
        <end position="150"/>
    </location>
</feature>
<evidence type="ECO:0000256" key="1">
    <source>
        <dbReference type="SAM" id="Phobius"/>
    </source>
</evidence>
<accession>A0ABV2QPA1</accession>